<comment type="function">
    <text evidence="4 6">Catalyzes the cleavage of L-kynurenine (L-Kyn) and L-3-hydroxykynurenine (L-3OHKyn) into anthranilic acid (AA) and 3-hydroxyanthranilic acid (3-OHAA), respectively.</text>
</comment>
<dbReference type="Proteomes" id="UP001276840">
    <property type="component" value="Unassembled WGS sequence"/>
</dbReference>
<organism evidence="7 8">
    <name type="scientific">Mesorhizobium montanum</name>
    <dbReference type="NCBI Taxonomy" id="3072323"/>
    <lineage>
        <taxon>Bacteria</taxon>
        <taxon>Pseudomonadati</taxon>
        <taxon>Pseudomonadota</taxon>
        <taxon>Alphaproteobacteria</taxon>
        <taxon>Hyphomicrobiales</taxon>
        <taxon>Phyllobacteriaceae</taxon>
        <taxon>Mesorhizobium</taxon>
    </lineage>
</organism>
<dbReference type="NCBIfam" id="TIGR01814">
    <property type="entry name" value="kynureninase"/>
    <property type="match status" value="1"/>
</dbReference>
<dbReference type="EMBL" id="JAVIJF010000006">
    <property type="protein sequence ID" value="MDX8524894.1"/>
    <property type="molecule type" value="Genomic_DNA"/>
</dbReference>
<dbReference type="Pfam" id="PF22580">
    <property type="entry name" value="KYNU_C"/>
    <property type="match status" value="1"/>
</dbReference>
<dbReference type="GO" id="GO:0030429">
    <property type="term" value="F:kynureninase activity"/>
    <property type="evidence" value="ECO:0007669"/>
    <property type="project" value="UniProtKB-EC"/>
</dbReference>
<feature type="binding site" evidence="4">
    <location>
        <position position="203"/>
    </location>
    <ligand>
        <name>pyridoxal 5'-phosphate</name>
        <dbReference type="ChEBI" id="CHEBI:597326"/>
    </ligand>
</feature>
<sequence length="415" mass="45304">MRGIPDLADIEAMDGADPLRAMRNRFVLPEGVIYLDGNSLGAASVDVFKEIETAAKQEWAQNLIRAWNTAGWFDMPVELGDRLGRLIGAAPGQSVVCDTTSINIYKILHAALAMRSERSVIVAEGDSFPTDLYMAEGVASTRPGTILRLEGVDAPTIEELVDDRVAVILVNHVNYKSGRLRDMAALTRKAHDAGALIVWDLCHTAGALPVDLDGANADFAIGCTYKYLNGGPGAPAFIYAANRHHGDIRQPLSGWWGHARPFAFEQGYAAGTGIRRFLCGTQPVLSMRALKGALDLWDEVDMTAVRQKSIALTDLFIQLVEARCSTFGLALESPRNGAERGSQVSFAHPHGYQVMRALIERGVIGDFRAPSTVRFGFTPLYVGYRDVWNAVEVLEDILRTGAWQDARYAVKEAIT</sequence>
<comment type="pathway">
    <text evidence="4 6">Amino-acid degradation; L-kynurenine degradation; L-alanine and anthranilate from L-kynurenine: step 1/1.</text>
</comment>
<feature type="binding site" evidence="4">
    <location>
        <position position="225"/>
    </location>
    <ligand>
        <name>pyridoxal 5'-phosphate</name>
        <dbReference type="ChEBI" id="CHEBI:597326"/>
    </ligand>
</feature>
<feature type="binding site" evidence="4">
    <location>
        <begin position="128"/>
        <end position="131"/>
    </location>
    <ligand>
        <name>pyridoxal 5'-phosphate</name>
        <dbReference type="ChEBI" id="CHEBI:597326"/>
    </ligand>
</feature>
<dbReference type="PANTHER" id="PTHR14084">
    <property type="entry name" value="KYNURENINASE"/>
    <property type="match status" value="1"/>
</dbReference>
<feature type="binding site" evidence="4">
    <location>
        <position position="255"/>
    </location>
    <ligand>
        <name>pyridoxal 5'-phosphate</name>
        <dbReference type="ChEBI" id="CHEBI:597326"/>
    </ligand>
</feature>
<dbReference type="HAMAP" id="MF_01970">
    <property type="entry name" value="Kynureninase"/>
    <property type="match status" value="1"/>
</dbReference>
<dbReference type="InterPro" id="IPR015424">
    <property type="entry name" value="PyrdxlP-dep_Trfase"/>
</dbReference>
<evidence type="ECO:0000313" key="8">
    <source>
        <dbReference type="Proteomes" id="UP001276840"/>
    </source>
</evidence>
<keyword evidence="3 4" id="KW-0663">Pyridoxal phosphate</keyword>
<evidence type="ECO:0000256" key="3">
    <source>
        <dbReference type="ARBA" id="ARBA00022898"/>
    </source>
</evidence>
<evidence type="ECO:0000313" key="7">
    <source>
        <dbReference type="EMBL" id="MDX8524894.1"/>
    </source>
</evidence>
<evidence type="ECO:0000256" key="2">
    <source>
        <dbReference type="ARBA" id="ARBA00022801"/>
    </source>
</evidence>
<dbReference type="InterPro" id="IPR015422">
    <property type="entry name" value="PyrdxlP-dep_Trfase_small"/>
</dbReference>
<accession>A0ABU4ZHP0</accession>
<dbReference type="SUPFAM" id="SSF53383">
    <property type="entry name" value="PLP-dependent transferases"/>
    <property type="match status" value="1"/>
</dbReference>
<reference evidence="7 8" key="1">
    <citation type="submission" date="2023-08" db="EMBL/GenBank/DDBJ databases">
        <title>Implementing the SeqCode for naming new Mesorhizobium species isolated from Vachellia karroo root nodules.</title>
        <authorList>
            <person name="Van Lill M."/>
        </authorList>
    </citation>
    <scope>NUCLEOTIDE SEQUENCE [LARGE SCALE GENOMIC DNA]</scope>
    <source>
        <strain evidence="7 8">MSK 1335</strain>
    </source>
</reference>
<dbReference type="Gene3D" id="3.40.640.10">
    <property type="entry name" value="Type I PLP-dependent aspartate aminotransferase-like (Major domain)"/>
    <property type="match status" value="1"/>
</dbReference>
<evidence type="ECO:0000256" key="6">
    <source>
        <dbReference type="PIRNR" id="PIRNR038800"/>
    </source>
</evidence>
<feature type="binding site" evidence="4">
    <location>
        <position position="100"/>
    </location>
    <ligand>
        <name>pyridoxal 5'-phosphate</name>
        <dbReference type="ChEBI" id="CHEBI:597326"/>
    </ligand>
</feature>
<dbReference type="InterPro" id="IPR010111">
    <property type="entry name" value="Kynureninase"/>
</dbReference>
<comment type="cofactor">
    <cofactor evidence="4 6">
        <name>pyridoxal 5'-phosphate</name>
        <dbReference type="ChEBI" id="CHEBI:597326"/>
    </cofactor>
</comment>
<keyword evidence="8" id="KW-1185">Reference proteome</keyword>
<comment type="caution">
    <text evidence="4">Lacks conserved residue(s) required for the propagation of feature annotation.</text>
</comment>
<dbReference type="PANTHER" id="PTHR14084:SF0">
    <property type="entry name" value="KYNURENINASE"/>
    <property type="match status" value="1"/>
</dbReference>
<name>A0ABU4ZHP0_9HYPH</name>
<feature type="binding site" evidence="4">
    <location>
        <position position="281"/>
    </location>
    <ligand>
        <name>pyridoxal 5'-phosphate</name>
        <dbReference type="ChEBI" id="CHEBI:597326"/>
    </ligand>
</feature>
<evidence type="ECO:0000256" key="1">
    <source>
        <dbReference type="ARBA" id="ARBA00022642"/>
    </source>
</evidence>
<feature type="modified residue" description="N6-(pyridoxal phosphate)lysine" evidence="4">
    <location>
        <position position="226"/>
    </location>
</feature>
<protein>
    <recommendedName>
        <fullName evidence="4 5">Kynureninase</fullName>
        <ecNumber evidence="4 5">3.7.1.3</ecNumber>
    </recommendedName>
    <alternativeName>
        <fullName evidence="4">L-kynurenine hydrolase</fullName>
    </alternativeName>
</protein>
<comment type="caution">
    <text evidence="7">The sequence shown here is derived from an EMBL/GenBank/DDBJ whole genome shotgun (WGS) entry which is preliminary data.</text>
</comment>
<evidence type="ECO:0000256" key="4">
    <source>
        <dbReference type="HAMAP-Rule" id="MF_01970"/>
    </source>
</evidence>
<comment type="catalytic activity">
    <reaction evidence="4 6">
        <text>L-kynurenine + H2O = anthranilate + L-alanine + H(+)</text>
        <dbReference type="Rhea" id="RHEA:16813"/>
        <dbReference type="ChEBI" id="CHEBI:15377"/>
        <dbReference type="ChEBI" id="CHEBI:15378"/>
        <dbReference type="ChEBI" id="CHEBI:16567"/>
        <dbReference type="ChEBI" id="CHEBI:57959"/>
        <dbReference type="ChEBI" id="CHEBI:57972"/>
        <dbReference type="EC" id="3.7.1.3"/>
    </reaction>
</comment>
<keyword evidence="1 4" id="KW-0662">Pyridine nucleotide biosynthesis</keyword>
<keyword evidence="2 4" id="KW-0378">Hydrolase</keyword>
<comment type="pathway">
    <text evidence="4 6">Cofactor biosynthesis; NAD(+) biosynthesis; quinolinate from L-kynurenine: step 2/3.</text>
</comment>
<evidence type="ECO:0000256" key="5">
    <source>
        <dbReference type="NCBIfam" id="TIGR01814"/>
    </source>
</evidence>
<proteinExistence type="inferred from homology"/>
<comment type="catalytic activity">
    <reaction evidence="6">
        <text>3-hydroxy-L-kynurenine + H2O = 3-hydroxyanthranilate + L-alanine + H(+)</text>
        <dbReference type="Rhea" id="RHEA:25143"/>
        <dbReference type="ChEBI" id="CHEBI:15377"/>
        <dbReference type="ChEBI" id="CHEBI:15378"/>
        <dbReference type="ChEBI" id="CHEBI:36559"/>
        <dbReference type="ChEBI" id="CHEBI:57972"/>
        <dbReference type="ChEBI" id="CHEBI:58125"/>
        <dbReference type="EC" id="3.7.1.3"/>
    </reaction>
</comment>
<dbReference type="InterPro" id="IPR015421">
    <property type="entry name" value="PyrdxlP-dep_Trfase_major"/>
</dbReference>
<dbReference type="RefSeq" id="WP_320232623.1">
    <property type="nucleotide sequence ID" value="NZ_JAVIJF010000006.1"/>
</dbReference>
<dbReference type="EC" id="3.7.1.3" evidence="4 5"/>
<comment type="similarity">
    <text evidence="4 6">Belongs to the kynureninase family.</text>
</comment>
<gene>
    <name evidence="4 7" type="primary">kynU</name>
    <name evidence="7" type="ORF">RFM68_10270</name>
</gene>
<dbReference type="PIRSF" id="PIRSF038800">
    <property type="entry name" value="KYNU"/>
    <property type="match status" value="1"/>
</dbReference>
<feature type="binding site" evidence="4">
    <location>
        <position position="101"/>
    </location>
    <ligand>
        <name>pyridoxal 5'-phosphate</name>
        <dbReference type="ChEBI" id="CHEBI:597326"/>
    </ligand>
</feature>
<feature type="binding site" evidence="4">
    <location>
        <position position="200"/>
    </location>
    <ligand>
        <name>pyridoxal 5'-phosphate</name>
        <dbReference type="ChEBI" id="CHEBI:597326"/>
    </ligand>
</feature>
<comment type="subunit">
    <text evidence="4 6">Homodimer.</text>
</comment>
<dbReference type="Gene3D" id="3.90.1150.10">
    <property type="entry name" value="Aspartate Aminotransferase, domain 1"/>
    <property type="match status" value="1"/>
</dbReference>